<proteinExistence type="predicted"/>
<accession>A0A380JM49</accession>
<gene>
    <name evidence="1" type="ORF">NCTC12092_00085</name>
</gene>
<dbReference type="AlphaFoldDB" id="A0A380JM49"/>
<sequence>MMISDSSYKKLSEQVYNVEPSKAKLNDVVRYGIDRQETS</sequence>
<evidence type="ECO:0000313" key="2">
    <source>
        <dbReference type="Proteomes" id="UP000254461"/>
    </source>
</evidence>
<reference evidence="1 2" key="1">
    <citation type="submission" date="2018-06" db="EMBL/GenBank/DDBJ databases">
        <authorList>
            <consortium name="Pathogen Informatics"/>
            <person name="Doyle S."/>
        </authorList>
    </citation>
    <scope>NUCLEOTIDE SEQUENCE [LARGE SCALE GENOMIC DNA]</scope>
    <source>
        <strain evidence="1 2">NCTC12092</strain>
    </source>
</reference>
<dbReference type="EMBL" id="UHFF01000002">
    <property type="protein sequence ID" value="SUN44443.1"/>
    <property type="molecule type" value="Genomic_DNA"/>
</dbReference>
<protein>
    <submittedName>
        <fullName evidence="1">Uncharacterized protein</fullName>
    </submittedName>
</protein>
<name>A0A380JM49_9STRE</name>
<evidence type="ECO:0000313" key="1">
    <source>
        <dbReference type="EMBL" id="SUN44443.1"/>
    </source>
</evidence>
<dbReference type="Proteomes" id="UP000254461">
    <property type="component" value="Unassembled WGS sequence"/>
</dbReference>
<organism evidence="1 2">
    <name type="scientific">Streptococcus equi subsp. equi</name>
    <dbReference type="NCBI Taxonomy" id="148942"/>
    <lineage>
        <taxon>Bacteria</taxon>
        <taxon>Bacillati</taxon>
        <taxon>Bacillota</taxon>
        <taxon>Bacilli</taxon>
        <taxon>Lactobacillales</taxon>
        <taxon>Streptococcaceae</taxon>
        <taxon>Streptococcus</taxon>
    </lineage>
</organism>